<sequence>MKNTLDATKQESINSFLHFLVVERGFSNNTLDAYRNDLHQFMEFVDSNTGKRNRVPTWQDVDTSMLSEYVYDLRSAKSYRDSTTARKVAAIKSFFSFLLDEGFLYNDPSRSLSAPRPERNLPKYLSPEEVDT</sequence>
<dbReference type="GO" id="GO:0015074">
    <property type="term" value="P:DNA integration"/>
    <property type="evidence" value="ECO:0007669"/>
    <property type="project" value="InterPro"/>
</dbReference>
<dbReference type="AlphaFoldDB" id="A0A381X2G1"/>
<organism evidence="4">
    <name type="scientific">marine metagenome</name>
    <dbReference type="NCBI Taxonomy" id="408172"/>
    <lineage>
        <taxon>unclassified sequences</taxon>
        <taxon>metagenomes</taxon>
        <taxon>ecological metagenomes</taxon>
    </lineage>
</organism>
<evidence type="ECO:0000256" key="1">
    <source>
        <dbReference type="ARBA" id="ARBA00023125"/>
    </source>
</evidence>
<dbReference type="Pfam" id="PF02899">
    <property type="entry name" value="Phage_int_SAM_1"/>
    <property type="match status" value="1"/>
</dbReference>
<keyword evidence="1" id="KW-0238">DNA-binding</keyword>
<feature type="non-terminal residue" evidence="4">
    <location>
        <position position="132"/>
    </location>
</feature>
<dbReference type="InterPro" id="IPR010998">
    <property type="entry name" value="Integrase_recombinase_N"/>
</dbReference>
<evidence type="ECO:0000259" key="3">
    <source>
        <dbReference type="PROSITE" id="PS51900"/>
    </source>
</evidence>
<proteinExistence type="predicted"/>
<reference evidence="4" key="1">
    <citation type="submission" date="2018-05" db="EMBL/GenBank/DDBJ databases">
        <authorList>
            <person name="Lanie J.A."/>
            <person name="Ng W.-L."/>
            <person name="Kazmierczak K.M."/>
            <person name="Andrzejewski T.M."/>
            <person name="Davidsen T.M."/>
            <person name="Wayne K.J."/>
            <person name="Tettelin H."/>
            <person name="Glass J.I."/>
            <person name="Rusch D."/>
            <person name="Podicherti R."/>
            <person name="Tsui H.-C.T."/>
            <person name="Winkler M.E."/>
        </authorList>
    </citation>
    <scope>NUCLEOTIDE SEQUENCE</scope>
</reference>
<feature type="domain" description="Core-binding (CB)" evidence="3">
    <location>
        <begin position="7"/>
        <end position="99"/>
    </location>
</feature>
<dbReference type="PROSITE" id="PS51900">
    <property type="entry name" value="CB"/>
    <property type="match status" value="1"/>
</dbReference>
<dbReference type="InterPro" id="IPR044068">
    <property type="entry name" value="CB"/>
</dbReference>
<protein>
    <recommendedName>
        <fullName evidence="3">Core-binding (CB) domain-containing protein</fullName>
    </recommendedName>
</protein>
<dbReference type="SUPFAM" id="SSF47823">
    <property type="entry name" value="lambda integrase-like, N-terminal domain"/>
    <property type="match status" value="1"/>
</dbReference>
<dbReference type="GO" id="GO:0003677">
    <property type="term" value="F:DNA binding"/>
    <property type="evidence" value="ECO:0007669"/>
    <property type="project" value="UniProtKB-KW"/>
</dbReference>
<dbReference type="InterPro" id="IPR004107">
    <property type="entry name" value="Integrase_SAM-like_N"/>
</dbReference>
<accession>A0A381X2G1</accession>
<evidence type="ECO:0000313" key="4">
    <source>
        <dbReference type="EMBL" id="SVA58357.1"/>
    </source>
</evidence>
<evidence type="ECO:0000256" key="2">
    <source>
        <dbReference type="SAM" id="MobiDB-lite"/>
    </source>
</evidence>
<feature type="region of interest" description="Disordered" evidence="2">
    <location>
        <begin position="108"/>
        <end position="132"/>
    </location>
</feature>
<dbReference type="Gene3D" id="1.10.150.130">
    <property type="match status" value="1"/>
</dbReference>
<name>A0A381X2G1_9ZZZZ</name>
<dbReference type="EMBL" id="UINC01013521">
    <property type="protein sequence ID" value="SVA58357.1"/>
    <property type="molecule type" value="Genomic_DNA"/>
</dbReference>
<gene>
    <name evidence="4" type="ORF">METZ01_LOCUS111211</name>
</gene>